<reference evidence="2 3" key="1">
    <citation type="journal article" date="2018" name="Nat. Biotechnol.">
        <title>A standardized bacterial taxonomy based on genome phylogeny substantially revises the tree of life.</title>
        <authorList>
            <person name="Parks D.H."/>
            <person name="Chuvochina M."/>
            <person name="Waite D.W."/>
            <person name="Rinke C."/>
            <person name="Skarshewski A."/>
            <person name="Chaumeil P.A."/>
            <person name="Hugenholtz P."/>
        </authorList>
    </citation>
    <scope>NUCLEOTIDE SEQUENCE [LARGE SCALE GENOMIC DNA]</scope>
    <source>
        <strain evidence="2">UBA10045</strain>
    </source>
</reference>
<dbReference type="EMBL" id="DPXL01000003">
    <property type="protein sequence ID" value="HCM30278.1"/>
    <property type="molecule type" value="Genomic_DNA"/>
</dbReference>
<proteinExistence type="predicted"/>
<evidence type="ECO:0000256" key="1">
    <source>
        <dbReference type="SAM" id="MobiDB-lite"/>
    </source>
</evidence>
<accession>A0A3D3FYP8</accession>
<feature type="region of interest" description="Disordered" evidence="1">
    <location>
        <begin position="108"/>
        <end position="131"/>
    </location>
</feature>
<dbReference type="Proteomes" id="UP000262257">
    <property type="component" value="Unassembled WGS sequence"/>
</dbReference>
<name>A0A3D3FYP8_ACIRA</name>
<protein>
    <submittedName>
        <fullName evidence="2">Uncharacterized protein</fullName>
    </submittedName>
</protein>
<organism evidence="2 3">
    <name type="scientific">Acinetobacter radioresistens</name>
    <dbReference type="NCBI Taxonomy" id="40216"/>
    <lineage>
        <taxon>Bacteria</taxon>
        <taxon>Pseudomonadati</taxon>
        <taxon>Pseudomonadota</taxon>
        <taxon>Gammaproteobacteria</taxon>
        <taxon>Moraxellales</taxon>
        <taxon>Moraxellaceae</taxon>
        <taxon>Acinetobacter</taxon>
    </lineage>
</organism>
<gene>
    <name evidence="2" type="ORF">DIC32_00145</name>
</gene>
<dbReference type="AlphaFoldDB" id="A0A3D3FYP8"/>
<feature type="compositionally biased region" description="Basic and acidic residues" evidence="1">
    <location>
        <begin position="117"/>
        <end position="131"/>
    </location>
</feature>
<sequence length="131" mass="14667">MSKVKIFLSKPLVVNMGKDQDGQQINLNLPQGLQEVDQEVAEHWFVKHHSQEITQDVVVNHELQEAYDKLKEEFDALQTQSDAATKKIADLEKQAKADAKEIAELKQKIADASSADNSKDADPKAEDKKAK</sequence>
<evidence type="ECO:0000313" key="3">
    <source>
        <dbReference type="Proteomes" id="UP000262257"/>
    </source>
</evidence>
<comment type="caution">
    <text evidence="2">The sequence shown here is derived from an EMBL/GenBank/DDBJ whole genome shotgun (WGS) entry which is preliminary data.</text>
</comment>
<evidence type="ECO:0000313" key="2">
    <source>
        <dbReference type="EMBL" id="HCM30278.1"/>
    </source>
</evidence>